<comment type="caution">
    <text evidence="1">The sequence shown here is derived from an EMBL/GenBank/DDBJ whole genome shotgun (WGS) entry which is preliminary data.</text>
</comment>
<organism evidence="1 2">
    <name type="scientific">Nephila pilipes</name>
    <name type="common">Giant wood spider</name>
    <name type="synonym">Nephila maculata</name>
    <dbReference type="NCBI Taxonomy" id="299642"/>
    <lineage>
        <taxon>Eukaryota</taxon>
        <taxon>Metazoa</taxon>
        <taxon>Ecdysozoa</taxon>
        <taxon>Arthropoda</taxon>
        <taxon>Chelicerata</taxon>
        <taxon>Arachnida</taxon>
        <taxon>Araneae</taxon>
        <taxon>Araneomorphae</taxon>
        <taxon>Entelegynae</taxon>
        <taxon>Araneoidea</taxon>
        <taxon>Nephilidae</taxon>
        <taxon>Nephila</taxon>
    </lineage>
</organism>
<name>A0A8X6UHC3_NEPPI</name>
<gene>
    <name evidence="1" type="ORF">NPIL_678981</name>
</gene>
<proteinExistence type="predicted"/>
<dbReference type="AlphaFoldDB" id="A0A8X6UHC3"/>
<dbReference type="Proteomes" id="UP000887013">
    <property type="component" value="Unassembled WGS sequence"/>
</dbReference>
<keyword evidence="2" id="KW-1185">Reference proteome</keyword>
<dbReference type="EMBL" id="BMAW01078222">
    <property type="protein sequence ID" value="GFU10133.1"/>
    <property type="molecule type" value="Genomic_DNA"/>
</dbReference>
<evidence type="ECO:0000313" key="1">
    <source>
        <dbReference type="EMBL" id="GFU10133.1"/>
    </source>
</evidence>
<sequence length="79" mass="8893">MCKFDYYYFVWTSDIGSSLLPKHAVPECPVHTAGNFDSSRLPRVWNTPKSIASVCVCFDKQDAVVVSLTRPGPLPRRSF</sequence>
<protein>
    <submittedName>
        <fullName evidence="1">Uncharacterized protein</fullName>
    </submittedName>
</protein>
<reference evidence="1" key="1">
    <citation type="submission" date="2020-08" db="EMBL/GenBank/DDBJ databases">
        <title>Multicomponent nature underlies the extraordinary mechanical properties of spider dragline silk.</title>
        <authorList>
            <person name="Kono N."/>
            <person name="Nakamura H."/>
            <person name="Mori M."/>
            <person name="Yoshida Y."/>
            <person name="Ohtoshi R."/>
            <person name="Malay A.D."/>
            <person name="Moran D.A.P."/>
            <person name="Tomita M."/>
            <person name="Numata K."/>
            <person name="Arakawa K."/>
        </authorList>
    </citation>
    <scope>NUCLEOTIDE SEQUENCE</scope>
</reference>
<evidence type="ECO:0000313" key="2">
    <source>
        <dbReference type="Proteomes" id="UP000887013"/>
    </source>
</evidence>
<accession>A0A8X6UHC3</accession>